<dbReference type="Proteomes" id="UP000783686">
    <property type="component" value="Unassembled WGS sequence"/>
</dbReference>
<comment type="caution">
    <text evidence="6">The sequence shown here is derived from an EMBL/GenBank/DDBJ whole genome shotgun (WGS) entry which is preliminary data.</text>
</comment>
<organism evidence="6 7">
    <name type="scientific">Bursaphelenchus okinawaensis</name>
    <dbReference type="NCBI Taxonomy" id="465554"/>
    <lineage>
        <taxon>Eukaryota</taxon>
        <taxon>Metazoa</taxon>
        <taxon>Ecdysozoa</taxon>
        <taxon>Nematoda</taxon>
        <taxon>Chromadorea</taxon>
        <taxon>Rhabditida</taxon>
        <taxon>Tylenchina</taxon>
        <taxon>Tylenchomorpha</taxon>
        <taxon>Aphelenchoidea</taxon>
        <taxon>Aphelenchoididae</taxon>
        <taxon>Bursaphelenchus</taxon>
    </lineage>
</organism>
<reference evidence="6" key="1">
    <citation type="submission" date="2020-09" db="EMBL/GenBank/DDBJ databases">
        <authorList>
            <person name="Kikuchi T."/>
        </authorList>
    </citation>
    <scope>NUCLEOTIDE SEQUENCE</scope>
    <source>
        <strain evidence="6">SH1</strain>
    </source>
</reference>
<evidence type="ECO:0000313" key="7">
    <source>
        <dbReference type="Proteomes" id="UP000614601"/>
    </source>
</evidence>
<dbReference type="Gene3D" id="3.40.30.10">
    <property type="entry name" value="Glutaredoxin"/>
    <property type="match status" value="2"/>
</dbReference>
<evidence type="ECO:0000313" key="6">
    <source>
        <dbReference type="EMBL" id="CAD5224793.1"/>
    </source>
</evidence>
<dbReference type="InterPro" id="IPR004480">
    <property type="entry name" value="Monothiol_GRX-rel"/>
</dbReference>
<dbReference type="FunFam" id="3.40.30.10:FF:000012">
    <property type="entry name" value="Monothiol glutaredoxin"/>
    <property type="match status" value="1"/>
</dbReference>
<dbReference type="InterPro" id="IPR036249">
    <property type="entry name" value="Thioredoxin-like_sf"/>
</dbReference>
<dbReference type="InterPro" id="IPR013766">
    <property type="entry name" value="Thioredoxin_domain"/>
</dbReference>
<dbReference type="AlphaFoldDB" id="A0A811L8Z2"/>
<dbReference type="SUPFAM" id="SSF52833">
    <property type="entry name" value="Thioredoxin-like"/>
    <property type="match status" value="2"/>
</dbReference>
<dbReference type="InterPro" id="IPR033658">
    <property type="entry name" value="GRX_PICOT-like"/>
</dbReference>
<dbReference type="Pfam" id="PF00085">
    <property type="entry name" value="Thioredoxin"/>
    <property type="match status" value="1"/>
</dbReference>
<protein>
    <recommendedName>
        <fullName evidence="8">Glutaredoxin</fullName>
    </recommendedName>
</protein>
<evidence type="ECO:0000259" key="5">
    <source>
        <dbReference type="Pfam" id="PF00462"/>
    </source>
</evidence>
<sequence length="218" mass="24680">MSTITDVAQFEEFTKKTGLNLVLFGANWSDVSEKLQNVLKELSTDLSGKFDYSYVDAEDVAEASLATNIEAVPTVVFFKDGKNVHRIDGFHPTEIRNVIITQSFSTETGGKNVEVKDLNTRLKELINKDRVTLFMKGLPAQPRCGFSRTMVQLLNDHKVKFYAFDILSDEEVRQGLKKYSDWPTYPQLYLDGELLGGLDVVKEEFENPEFLSKLPKIA</sequence>
<dbReference type="EMBL" id="CAJFDH010000005">
    <property type="protein sequence ID" value="CAD5224793.1"/>
    <property type="molecule type" value="Genomic_DNA"/>
</dbReference>
<dbReference type="EMBL" id="CAJFCW020000005">
    <property type="protein sequence ID" value="CAG9120203.1"/>
    <property type="molecule type" value="Genomic_DNA"/>
</dbReference>
<dbReference type="CDD" id="cd03028">
    <property type="entry name" value="GRX_PICOT_like"/>
    <property type="match status" value="1"/>
</dbReference>
<evidence type="ECO:0000256" key="1">
    <source>
        <dbReference type="ARBA" id="ARBA00022723"/>
    </source>
</evidence>
<keyword evidence="2" id="KW-0408">Iron</keyword>
<dbReference type="OrthoDB" id="415696at2759"/>
<gene>
    <name evidence="6" type="ORF">BOKJ2_LOCUS11256</name>
</gene>
<name>A0A811L8Z2_9BILA</name>
<dbReference type="PANTHER" id="PTHR10293">
    <property type="entry name" value="GLUTAREDOXIN FAMILY MEMBER"/>
    <property type="match status" value="1"/>
</dbReference>
<dbReference type="GO" id="GO:0005829">
    <property type="term" value="C:cytosol"/>
    <property type="evidence" value="ECO:0007669"/>
    <property type="project" value="TreeGrafter"/>
</dbReference>
<dbReference type="GO" id="GO:0046872">
    <property type="term" value="F:metal ion binding"/>
    <property type="evidence" value="ECO:0007669"/>
    <property type="project" value="UniProtKB-KW"/>
</dbReference>
<feature type="domain" description="Thioredoxin" evidence="4">
    <location>
        <begin position="6"/>
        <end position="99"/>
    </location>
</feature>
<dbReference type="GO" id="GO:0005634">
    <property type="term" value="C:nucleus"/>
    <property type="evidence" value="ECO:0007669"/>
    <property type="project" value="TreeGrafter"/>
</dbReference>
<evidence type="ECO:0000256" key="2">
    <source>
        <dbReference type="ARBA" id="ARBA00023004"/>
    </source>
</evidence>
<evidence type="ECO:0008006" key="8">
    <source>
        <dbReference type="Google" id="ProtNLM"/>
    </source>
</evidence>
<dbReference type="Pfam" id="PF00462">
    <property type="entry name" value="Glutaredoxin"/>
    <property type="match status" value="1"/>
</dbReference>
<dbReference type="PROSITE" id="PS51354">
    <property type="entry name" value="GLUTAREDOXIN_2"/>
    <property type="match status" value="1"/>
</dbReference>
<dbReference type="InterPro" id="IPR002109">
    <property type="entry name" value="Glutaredoxin"/>
</dbReference>
<accession>A0A811L8Z2</accession>
<keyword evidence="7" id="KW-1185">Reference proteome</keyword>
<dbReference type="GO" id="GO:0006879">
    <property type="term" value="P:intracellular iron ion homeostasis"/>
    <property type="evidence" value="ECO:0007669"/>
    <property type="project" value="TreeGrafter"/>
</dbReference>
<dbReference type="PANTHER" id="PTHR10293:SF73">
    <property type="entry name" value="GLUTAREDOXIN-3"/>
    <property type="match status" value="1"/>
</dbReference>
<evidence type="ECO:0000259" key="4">
    <source>
        <dbReference type="Pfam" id="PF00085"/>
    </source>
</evidence>
<evidence type="ECO:0000256" key="3">
    <source>
        <dbReference type="ARBA" id="ARBA00023014"/>
    </source>
</evidence>
<dbReference type="Proteomes" id="UP000614601">
    <property type="component" value="Unassembled WGS sequence"/>
</dbReference>
<keyword evidence="1" id="KW-0479">Metal-binding</keyword>
<proteinExistence type="predicted"/>
<keyword evidence="3" id="KW-0411">Iron-sulfur</keyword>
<dbReference type="GO" id="GO:0051536">
    <property type="term" value="F:iron-sulfur cluster binding"/>
    <property type="evidence" value="ECO:0007669"/>
    <property type="project" value="UniProtKB-KW"/>
</dbReference>
<feature type="domain" description="Glutaredoxin" evidence="5">
    <location>
        <begin position="131"/>
        <end position="194"/>
    </location>
</feature>